<dbReference type="GO" id="GO:0003677">
    <property type="term" value="F:DNA binding"/>
    <property type="evidence" value="ECO:0007669"/>
    <property type="project" value="UniProtKB-KW"/>
</dbReference>
<keyword evidence="2" id="KW-1185">Reference proteome</keyword>
<evidence type="ECO:0000313" key="1">
    <source>
        <dbReference type="EMBL" id="MDQ0364160.1"/>
    </source>
</evidence>
<protein>
    <submittedName>
        <fullName evidence="1">DNA-binding protein YbaB</fullName>
    </submittedName>
</protein>
<name>A0AAE3VV13_9ACTN</name>
<dbReference type="EMBL" id="JAUSUZ010000001">
    <property type="protein sequence ID" value="MDQ0364160.1"/>
    <property type="molecule type" value="Genomic_DNA"/>
</dbReference>
<organism evidence="1 2">
    <name type="scientific">Catenuloplanes indicus</name>
    <dbReference type="NCBI Taxonomy" id="137267"/>
    <lineage>
        <taxon>Bacteria</taxon>
        <taxon>Bacillati</taxon>
        <taxon>Actinomycetota</taxon>
        <taxon>Actinomycetes</taxon>
        <taxon>Micromonosporales</taxon>
        <taxon>Micromonosporaceae</taxon>
        <taxon>Catenuloplanes</taxon>
    </lineage>
</organism>
<evidence type="ECO:0000313" key="2">
    <source>
        <dbReference type="Proteomes" id="UP001240236"/>
    </source>
</evidence>
<keyword evidence="1" id="KW-0238">DNA-binding</keyword>
<dbReference type="RefSeq" id="WP_307235343.1">
    <property type="nucleotide sequence ID" value="NZ_JAUSUZ010000001.1"/>
</dbReference>
<dbReference type="InterPro" id="IPR036894">
    <property type="entry name" value="YbaB-like_sf"/>
</dbReference>
<dbReference type="Proteomes" id="UP001240236">
    <property type="component" value="Unassembled WGS sequence"/>
</dbReference>
<proteinExistence type="predicted"/>
<dbReference type="Gene3D" id="3.30.1310.10">
    <property type="entry name" value="Nucleoid-associated protein YbaB-like domain"/>
    <property type="match status" value="1"/>
</dbReference>
<reference evidence="1 2" key="1">
    <citation type="submission" date="2023-07" db="EMBL/GenBank/DDBJ databases">
        <title>Sequencing the genomes of 1000 actinobacteria strains.</title>
        <authorList>
            <person name="Klenk H.-P."/>
        </authorList>
    </citation>
    <scope>NUCLEOTIDE SEQUENCE [LARGE SCALE GENOMIC DNA]</scope>
    <source>
        <strain evidence="1 2">DSM 44709</strain>
    </source>
</reference>
<comment type="caution">
    <text evidence="1">The sequence shown here is derived from an EMBL/GenBank/DDBJ whole genome shotgun (WGS) entry which is preliminary data.</text>
</comment>
<sequence>MSGPFQSQEEVLALIARVREQNQRDMTRLETYLAEAGALTGAGFSEDGSVRAEVDEDGLVSRLDIPDSALRRGAHLSEMIMVAIREAQADRALKLVDLGQGINGAHTAEQVRDVIPEHTRERIADRRRGEDRG</sequence>
<dbReference type="AlphaFoldDB" id="A0AAE3VV13"/>
<accession>A0AAE3VV13</accession>
<gene>
    <name evidence="1" type="ORF">J2S42_000829</name>
</gene>